<gene>
    <name evidence="5" type="ORF">BB8028_0005g11360</name>
</gene>
<comment type="caution">
    <text evidence="5">The sequence shown here is derived from an EMBL/GenBank/DDBJ whole genome shotgun (WGS) entry which is preliminary data.</text>
</comment>
<dbReference type="InterPro" id="IPR031359">
    <property type="entry name" value="NACHT_N"/>
</dbReference>
<accession>A0A2S7YI27</accession>
<feature type="compositionally biased region" description="Low complexity" evidence="2">
    <location>
        <begin position="148"/>
        <end position="158"/>
    </location>
</feature>
<feature type="compositionally biased region" description="Basic and acidic residues" evidence="2">
    <location>
        <begin position="133"/>
        <end position="147"/>
    </location>
</feature>
<evidence type="ECO:0000313" key="5">
    <source>
        <dbReference type="EMBL" id="PQK15624.1"/>
    </source>
</evidence>
<dbReference type="PANTHER" id="PTHR10039:SF15">
    <property type="entry name" value="NACHT DOMAIN-CONTAINING PROTEIN"/>
    <property type="match status" value="1"/>
</dbReference>
<keyword evidence="1" id="KW-0677">Repeat</keyword>
<feature type="region of interest" description="Disordered" evidence="2">
    <location>
        <begin position="126"/>
        <end position="158"/>
    </location>
</feature>
<organism evidence="5 6">
    <name type="scientific">Beauveria bassiana</name>
    <name type="common">White muscardine disease fungus</name>
    <name type="synonym">Tritirachium shiotae</name>
    <dbReference type="NCBI Taxonomy" id="176275"/>
    <lineage>
        <taxon>Eukaryota</taxon>
        <taxon>Fungi</taxon>
        <taxon>Dikarya</taxon>
        <taxon>Ascomycota</taxon>
        <taxon>Pezizomycotina</taxon>
        <taxon>Sordariomycetes</taxon>
        <taxon>Hypocreomycetidae</taxon>
        <taxon>Hypocreales</taxon>
        <taxon>Cordycipitaceae</taxon>
        <taxon>Beauveria</taxon>
    </lineage>
</organism>
<sequence length="577" mass="62968">MTNLCCGLFGRSCDKQDEPVDNNAPRPTAQHAESAAAKLTAPCMKGRGRTQIPKLPYGPTQPLPDTEAPKETGGLADTFSFCSVVKNCDTASQNIHDMVPYLPAPDAALRQPCSDIDASLAQPSPTLQTTADETGKSSHDAASKTADEPSSSPAATSAEALWRDAYRQLSETEEDLIKGYEKNVRKYFLSTSTTTGEAAAIQQPVVDLSSPAGVAAVVTALEDRRKEKQLQITIRCKKYVVREQVEKMIKVVKLADEGVKAAMSVQPYAALGWSILSAIIPLLQSSFDSNAAMIKGLATIAELIHYWRNFETLYLPSMSSEAYKSLCSPLSNLYANMLKYQFTVVNHLSKNQASRGGSALLVANDWKDMEEAISVMDERCRLHIDAFQESQIKNLVEEEGRKLDGLCRVTEESSDKVAHILLENRQQEIEDDLFRALKTAAGDYVGGKDINSKPVAGTCVWFFKGDALEQWRDGHTSGIFWVTAGPGCGKSVLAKAMIDANLNSTLVTVNLSTDTFKTREMHVCYFFFKEGETKRTTVTAALSAMLHQLLTDQAPAGAIDAAILGEPEYNGPWQLTN</sequence>
<evidence type="ECO:0000259" key="3">
    <source>
        <dbReference type="Pfam" id="PF17100"/>
    </source>
</evidence>
<evidence type="ECO:0000313" key="6">
    <source>
        <dbReference type="Proteomes" id="UP000237441"/>
    </source>
</evidence>
<evidence type="ECO:0000256" key="2">
    <source>
        <dbReference type="SAM" id="MobiDB-lite"/>
    </source>
</evidence>
<reference evidence="5 6" key="1">
    <citation type="submission" date="2016-07" db="EMBL/GenBank/DDBJ databases">
        <title>Comparative genomics of the entomopathogenic fungus Beauveria bassiana.</title>
        <authorList>
            <person name="Valero Jimenez C.A."/>
            <person name="Zwaan B.J."/>
            <person name="Van Kan J.A."/>
            <person name="Takken W."/>
            <person name="Debets A.J."/>
            <person name="Schoustra S.E."/>
            <person name="Koenraadt C.J."/>
        </authorList>
    </citation>
    <scope>NUCLEOTIDE SEQUENCE [LARGE SCALE GENOMIC DNA]</scope>
    <source>
        <strain evidence="5 6">ARSEF 8028</strain>
    </source>
</reference>
<dbReference type="Pfam" id="PF24883">
    <property type="entry name" value="NPHP3_N"/>
    <property type="match status" value="1"/>
</dbReference>
<feature type="domain" description="Nephrocystin 3-like N-terminal" evidence="4">
    <location>
        <begin position="457"/>
        <end position="553"/>
    </location>
</feature>
<feature type="domain" description="NWD NACHT-NTPase N-terminal" evidence="3">
    <location>
        <begin position="159"/>
        <end position="375"/>
    </location>
</feature>
<dbReference type="EMBL" id="JRHA01000005">
    <property type="protein sequence ID" value="PQK15624.1"/>
    <property type="molecule type" value="Genomic_DNA"/>
</dbReference>
<dbReference type="Proteomes" id="UP000237441">
    <property type="component" value="Unassembled WGS sequence"/>
</dbReference>
<dbReference type="PANTHER" id="PTHR10039">
    <property type="entry name" value="AMELOGENIN"/>
    <property type="match status" value="1"/>
</dbReference>
<name>A0A2S7YI27_BEABA</name>
<dbReference type="InterPro" id="IPR056884">
    <property type="entry name" value="NPHP3-like_N"/>
</dbReference>
<dbReference type="OrthoDB" id="5151663at2759"/>
<proteinExistence type="predicted"/>
<evidence type="ECO:0000259" key="4">
    <source>
        <dbReference type="Pfam" id="PF24883"/>
    </source>
</evidence>
<feature type="region of interest" description="Disordered" evidence="2">
    <location>
        <begin position="41"/>
        <end position="70"/>
    </location>
</feature>
<dbReference type="Pfam" id="PF17100">
    <property type="entry name" value="NACHT_N"/>
    <property type="match status" value="1"/>
</dbReference>
<evidence type="ECO:0000256" key="1">
    <source>
        <dbReference type="ARBA" id="ARBA00022737"/>
    </source>
</evidence>
<dbReference type="AlphaFoldDB" id="A0A2S7YI27"/>
<protein>
    <submittedName>
        <fullName evidence="5">Uncharacterized protein</fullName>
    </submittedName>
</protein>